<gene>
    <name evidence="2" type="ORF">KC01_LOCUS18765</name>
</gene>
<dbReference type="AlphaFoldDB" id="A0AAV2KGK5"/>
<name>A0AAV2KGK5_KNICA</name>
<protein>
    <recommendedName>
        <fullName evidence="4">Ig-like domain-containing protein</fullName>
    </recommendedName>
</protein>
<proteinExistence type="predicted"/>
<keyword evidence="3" id="KW-1185">Reference proteome</keyword>
<dbReference type="Proteomes" id="UP001497482">
    <property type="component" value="Chromosome 18"/>
</dbReference>
<feature type="compositionally biased region" description="Polar residues" evidence="1">
    <location>
        <begin position="37"/>
        <end position="57"/>
    </location>
</feature>
<feature type="region of interest" description="Disordered" evidence="1">
    <location>
        <begin position="203"/>
        <end position="229"/>
    </location>
</feature>
<accession>A0AAV2KGK5</accession>
<dbReference type="InterPro" id="IPR036179">
    <property type="entry name" value="Ig-like_dom_sf"/>
</dbReference>
<feature type="region of interest" description="Disordered" evidence="1">
    <location>
        <begin position="1"/>
        <end position="57"/>
    </location>
</feature>
<feature type="compositionally biased region" description="Basic and acidic residues" evidence="1">
    <location>
        <begin position="15"/>
        <end position="32"/>
    </location>
</feature>
<evidence type="ECO:0000313" key="2">
    <source>
        <dbReference type="EMBL" id="CAL1589093.1"/>
    </source>
</evidence>
<sequence length="229" mass="25066">MNHACGRRCTASMRRPAEEQHLFGDVTEDRNGPKRPWSSSSITPLSMSNAEGASTKPSMRVITCAGGQCDRPENASRLEMDEPAFPWPQLEQVDLYRQNSPDDQRETPPRPPRLLPVQTLHFDSGDTVTLTCLATGFPAPALCLFLPVRRNGGAPVTLAAVSVSADEQSVLRESVRCPGSGAKYWEPAQHSVKCKSGARGRLQEVGPLSKQPQSFLTLPKGDPGRRYEE</sequence>
<evidence type="ECO:0000313" key="3">
    <source>
        <dbReference type="Proteomes" id="UP001497482"/>
    </source>
</evidence>
<evidence type="ECO:0000256" key="1">
    <source>
        <dbReference type="SAM" id="MobiDB-lite"/>
    </source>
</evidence>
<dbReference type="SUPFAM" id="SSF48726">
    <property type="entry name" value="Immunoglobulin"/>
    <property type="match status" value="1"/>
</dbReference>
<dbReference type="EMBL" id="OZ035840">
    <property type="protein sequence ID" value="CAL1589093.1"/>
    <property type="molecule type" value="Genomic_DNA"/>
</dbReference>
<organism evidence="2 3">
    <name type="scientific">Knipowitschia caucasica</name>
    <name type="common">Caucasian dwarf goby</name>
    <name type="synonym">Pomatoschistus caucasicus</name>
    <dbReference type="NCBI Taxonomy" id="637954"/>
    <lineage>
        <taxon>Eukaryota</taxon>
        <taxon>Metazoa</taxon>
        <taxon>Chordata</taxon>
        <taxon>Craniata</taxon>
        <taxon>Vertebrata</taxon>
        <taxon>Euteleostomi</taxon>
        <taxon>Actinopterygii</taxon>
        <taxon>Neopterygii</taxon>
        <taxon>Teleostei</taxon>
        <taxon>Neoteleostei</taxon>
        <taxon>Acanthomorphata</taxon>
        <taxon>Gobiaria</taxon>
        <taxon>Gobiiformes</taxon>
        <taxon>Gobioidei</taxon>
        <taxon>Gobiidae</taxon>
        <taxon>Gobiinae</taxon>
        <taxon>Knipowitschia</taxon>
    </lineage>
</organism>
<evidence type="ECO:0008006" key="4">
    <source>
        <dbReference type="Google" id="ProtNLM"/>
    </source>
</evidence>
<reference evidence="2 3" key="1">
    <citation type="submission" date="2024-04" db="EMBL/GenBank/DDBJ databases">
        <authorList>
            <person name="Waldvogel A.-M."/>
            <person name="Schoenle A."/>
        </authorList>
    </citation>
    <scope>NUCLEOTIDE SEQUENCE [LARGE SCALE GENOMIC DNA]</scope>
</reference>